<dbReference type="Gene3D" id="1.10.3720.10">
    <property type="entry name" value="MetI-like"/>
    <property type="match status" value="1"/>
</dbReference>
<keyword evidence="4" id="KW-1003">Cell membrane</keyword>
<feature type="transmembrane region" description="Helical" evidence="8">
    <location>
        <begin position="16"/>
        <end position="36"/>
    </location>
</feature>
<dbReference type="GO" id="GO:0055085">
    <property type="term" value="P:transmembrane transport"/>
    <property type="evidence" value="ECO:0007669"/>
    <property type="project" value="InterPro"/>
</dbReference>
<dbReference type="Pfam" id="PF00528">
    <property type="entry name" value="BPD_transp_1"/>
    <property type="match status" value="1"/>
</dbReference>
<evidence type="ECO:0000256" key="7">
    <source>
        <dbReference type="ARBA" id="ARBA00023136"/>
    </source>
</evidence>
<evidence type="ECO:0000256" key="4">
    <source>
        <dbReference type="ARBA" id="ARBA00022475"/>
    </source>
</evidence>
<keyword evidence="3 8" id="KW-0813">Transport</keyword>
<organism evidence="10 11">
    <name type="scientific">Aureimonas jatrophae</name>
    <dbReference type="NCBI Taxonomy" id="1166073"/>
    <lineage>
        <taxon>Bacteria</taxon>
        <taxon>Pseudomonadati</taxon>
        <taxon>Pseudomonadota</taxon>
        <taxon>Alphaproteobacteria</taxon>
        <taxon>Hyphomicrobiales</taxon>
        <taxon>Aurantimonadaceae</taxon>
        <taxon>Aureimonas</taxon>
    </lineage>
</organism>
<dbReference type="InterPro" id="IPR050809">
    <property type="entry name" value="UgpAE/MalFG_permease"/>
</dbReference>
<feature type="transmembrane region" description="Helical" evidence="8">
    <location>
        <begin position="106"/>
        <end position="126"/>
    </location>
</feature>
<accession>A0A1H0HIW3</accession>
<reference evidence="10 11" key="1">
    <citation type="submission" date="2016-10" db="EMBL/GenBank/DDBJ databases">
        <authorList>
            <person name="de Groot N.N."/>
        </authorList>
    </citation>
    <scope>NUCLEOTIDE SEQUENCE [LARGE SCALE GENOMIC DNA]</scope>
    <source>
        <strain evidence="11">L7-484,KACC 16230,DSM 25025</strain>
    </source>
</reference>
<evidence type="ECO:0000256" key="2">
    <source>
        <dbReference type="ARBA" id="ARBA00009306"/>
    </source>
</evidence>
<dbReference type="SUPFAM" id="SSF161098">
    <property type="entry name" value="MetI-like"/>
    <property type="match status" value="1"/>
</dbReference>
<evidence type="ECO:0000259" key="9">
    <source>
        <dbReference type="PROSITE" id="PS50928"/>
    </source>
</evidence>
<dbReference type="InterPro" id="IPR000515">
    <property type="entry name" value="MetI-like"/>
</dbReference>
<evidence type="ECO:0000313" key="10">
    <source>
        <dbReference type="EMBL" id="SDO19128.1"/>
    </source>
</evidence>
<evidence type="ECO:0000313" key="11">
    <source>
        <dbReference type="Proteomes" id="UP000198793"/>
    </source>
</evidence>
<keyword evidence="6 8" id="KW-1133">Transmembrane helix</keyword>
<dbReference type="PANTHER" id="PTHR43227">
    <property type="entry name" value="BLL4140 PROTEIN"/>
    <property type="match status" value="1"/>
</dbReference>
<dbReference type="AlphaFoldDB" id="A0A1H0HIW3"/>
<evidence type="ECO:0000256" key="3">
    <source>
        <dbReference type="ARBA" id="ARBA00022448"/>
    </source>
</evidence>
<keyword evidence="5 8" id="KW-0812">Transmembrane</keyword>
<dbReference type="Proteomes" id="UP000198793">
    <property type="component" value="Unassembled WGS sequence"/>
</dbReference>
<keyword evidence="11" id="KW-1185">Reference proteome</keyword>
<evidence type="ECO:0000256" key="1">
    <source>
        <dbReference type="ARBA" id="ARBA00004651"/>
    </source>
</evidence>
<feature type="transmembrane region" description="Helical" evidence="8">
    <location>
        <begin position="73"/>
        <end position="94"/>
    </location>
</feature>
<proteinExistence type="inferred from homology"/>
<gene>
    <name evidence="10" type="ORF">SAMN05192530_104121</name>
</gene>
<comment type="similarity">
    <text evidence="2 8">Belongs to the binding-protein-dependent transport system permease family.</text>
</comment>
<evidence type="ECO:0000256" key="5">
    <source>
        <dbReference type="ARBA" id="ARBA00022692"/>
    </source>
</evidence>
<comment type="subcellular location">
    <subcellularLocation>
        <location evidence="1 8">Cell membrane</location>
        <topology evidence="1 8">Multi-pass membrane protein</topology>
    </subcellularLocation>
</comment>
<name>A0A1H0HIW3_9HYPH</name>
<evidence type="ECO:0000256" key="8">
    <source>
        <dbReference type="RuleBase" id="RU363032"/>
    </source>
</evidence>
<keyword evidence="7 8" id="KW-0472">Membrane</keyword>
<dbReference type="PANTHER" id="PTHR43227:SF8">
    <property type="entry name" value="DIACETYLCHITOBIOSE UPTAKE SYSTEM PERMEASE PROTEIN DASB"/>
    <property type="match status" value="1"/>
</dbReference>
<feature type="transmembrane region" description="Helical" evidence="8">
    <location>
        <begin position="214"/>
        <end position="236"/>
    </location>
</feature>
<dbReference type="EMBL" id="FNIT01000004">
    <property type="protein sequence ID" value="SDO19128.1"/>
    <property type="molecule type" value="Genomic_DNA"/>
</dbReference>
<protein>
    <submittedName>
        <fullName evidence="10">Carbohydrate ABC transporter membrane protein 1, CUT1 family</fullName>
    </submittedName>
</protein>
<evidence type="ECO:0000256" key="6">
    <source>
        <dbReference type="ARBA" id="ARBA00022989"/>
    </source>
</evidence>
<dbReference type="STRING" id="1166073.SAMN05192530_104121"/>
<feature type="transmembrane region" description="Helical" evidence="8">
    <location>
        <begin position="265"/>
        <end position="288"/>
    </location>
</feature>
<dbReference type="InterPro" id="IPR035906">
    <property type="entry name" value="MetI-like_sf"/>
</dbReference>
<dbReference type="CDD" id="cd06261">
    <property type="entry name" value="TM_PBP2"/>
    <property type="match status" value="1"/>
</dbReference>
<feature type="domain" description="ABC transmembrane type-1" evidence="9">
    <location>
        <begin position="69"/>
        <end position="283"/>
    </location>
</feature>
<dbReference type="GO" id="GO:0005886">
    <property type="term" value="C:plasma membrane"/>
    <property type="evidence" value="ECO:0007669"/>
    <property type="project" value="UniProtKB-SubCell"/>
</dbReference>
<sequence length="293" mass="32104">MMRPTIGTTMQSQSTGYLFILPALLVLAMLIAYPVAYTGLLSVTDSRGALVGLDNFRRILGARATGTALVNTLWWVAGSIVFQVVLGVLTAILLNQSFRGRAVVRSITLIPWVVPGIVAATTWAWMLHTEFGIVNYMLTGPGILEHPVGWLTNGDTVLPVMIAINVWKMFPFVAIMVLAGLQSIPNDLYEAARIDGARYWEEVWYVMLPQVRPVIVAVTLLLVIWALNHITIIYAITRGGPANRTLITPIQIFRTAFESTQFNTAAALSVMFFAVAILVVFAYIRLLAAGAAR</sequence>
<feature type="transmembrane region" description="Helical" evidence="8">
    <location>
        <begin position="157"/>
        <end position="181"/>
    </location>
</feature>
<dbReference type="PROSITE" id="PS50928">
    <property type="entry name" value="ABC_TM1"/>
    <property type="match status" value="1"/>
</dbReference>